<keyword evidence="2 3" id="KW-0067">ATP-binding</keyword>
<dbReference type="GO" id="GO:0010506">
    <property type="term" value="P:regulation of autophagy"/>
    <property type="evidence" value="ECO:0007669"/>
    <property type="project" value="InterPro"/>
</dbReference>
<dbReference type="GO" id="GO:0005524">
    <property type="term" value="F:ATP binding"/>
    <property type="evidence" value="ECO:0007669"/>
    <property type="project" value="UniProtKB-UniRule"/>
</dbReference>
<evidence type="ECO:0000256" key="4">
    <source>
        <dbReference type="RuleBase" id="RU000304"/>
    </source>
</evidence>
<feature type="domain" description="Protein kinase" evidence="5">
    <location>
        <begin position="39"/>
        <end position="304"/>
    </location>
</feature>
<gene>
    <name evidence="6" type="ORF">CALCODRAFT_425248</name>
</gene>
<dbReference type="GO" id="GO:0005737">
    <property type="term" value="C:cytoplasm"/>
    <property type="evidence" value="ECO:0007669"/>
    <property type="project" value="TreeGrafter"/>
</dbReference>
<protein>
    <submittedName>
        <fullName evidence="6">Kinase-like protein</fullName>
    </submittedName>
</protein>
<dbReference type="SUPFAM" id="SSF56112">
    <property type="entry name" value="Protein kinase-like (PK-like)"/>
    <property type="match status" value="1"/>
</dbReference>
<organism evidence="6 7">
    <name type="scientific">Calocera cornea HHB12733</name>
    <dbReference type="NCBI Taxonomy" id="1353952"/>
    <lineage>
        <taxon>Eukaryota</taxon>
        <taxon>Fungi</taxon>
        <taxon>Dikarya</taxon>
        <taxon>Basidiomycota</taxon>
        <taxon>Agaricomycotina</taxon>
        <taxon>Dacrymycetes</taxon>
        <taxon>Dacrymycetales</taxon>
        <taxon>Dacrymycetaceae</taxon>
        <taxon>Calocera</taxon>
    </lineage>
</organism>
<dbReference type="AlphaFoldDB" id="A0A165KB01"/>
<dbReference type="InterPro" id="IPR008271">
    <property type="entry name" value="Ser/Thr_kinase_AS"/>
</dbReference>
<evidence type="ECO:0000256" key="1">
    <source>
        <dbReference type="ARBA" id="ARBA00022741"/>
    </source>
</evidence>
<feature type="non-terminal residue" evidence="6">
    <location>
        <position position="304"/>
    </location>
</feature>
<feature type="binding site" evidence="3">
    <location>
        <position position="73"/>
    </location>
    <ligand>
        <name>ATP</name>
        <dbReference type="ChEBI" id="CHEBI:30616"/>
    </ligand>
</feature>
<keyword evidence="4" id="KW-0723">Serine/threonine-protein kinase</keyword>
<evidence type="ECO:0000259" key="5">
    <source>
        <dbReference type="PROSITE" id="PS50011"/>
    </source>
</evidence>
<dbReference type="STRING" id="1353952.A0A165KB01"/>
<keyword evidence="6" id="KW-0418">Kinase</keyword>
<comment type="similarity">
    <text evidence="4">Belongs to the protein kinase superfamily.</text>
</comment>
<keyword evidence="6" id="KW-0808">Transferase</keyword>
<dbReference type="InParanoid" id="A0A165KB01"/>
<dbReference type="Gene3D" id="1.10.510.10">
    <property type="entry name" value="Transferase(Phosphotransferase) domain 1"/>
    <property type="match status" value="1"/>
</dbReference>
<keyword evidence="1 3" id="KW-0547">Nucleotide-binding</keyword>
<dbReference type="PROSITE" id="PS00108">
    <property type="entry name" value="PROTEIN_KINASE_ST"/>
    <property type="match status" value="1"/>
</dbReference>
<dbReference type="FunCoup" id="A0A165KB01">
    <property type="interactions" value="238"/>
</dbReference>
<dbReference type="InterPro" id="IPR011009">
    <property type="entry name" value="Kinase-like_dom_sf"/>
</dbReference>
<evidence type="ECO:0000256" key="2">
    <source>
        <dbReference type="ARBA" id="ARBA00022840"/>
    </source>
</evidence>
<evidence type="ECO:0000256" key="3">
    <source>
        <dbReference type="PROSITE-ProRule" id="PRU10141"/>
    </source>
</evidence>
<dbReference type="Proteomes" id="UP000076842">
    <property type="component" value="Unassembled WGS sequence"/>
</dbReference>
<dbReference type="InterPro" id="IPR017441">
    <property type="entry name" value="Protein_kinase_ATP_BS"/>
</dbReference>
<dbReference type="InterPro" id="IPR000719">
    <property type="entry name" value="Prot_kinase_dom"/>
</dbReference>
<dbReference type="OrthoDB" id="541276at2759"/>
<dbReference type="Pfam" id="PF00069">
    <property type="entry name" value="Pkinase"/>
    <property type="match status" value="1"/>
</dbReference>
<proteinExistence type="inferred from homology"/>
<name>A0A165KB01_9BASI</name>
<dbReference type="PANTHER" id="PTHR24348">
    <property type="entry name" value="SERINE/THREONINE-PROTEIN KINASE UNC-51-RELATED"/>
    <property type="match status" value="1"/>
</dbReference>
<dbReference type="PROSITE" id="PS00107">
    <property type="entry name" value="PROTEIN_KINASE_ATP"/>
    <property type="match status" value="1"/>
</dbReference>
<sequence>MDAPPARERWSVSIPKLSKAQKVKRAERLIGRSIGDGRIYLHKVIGHGSFGVVMHAYGPRDERTGRFREYAVKCMSKLMSIKEHILAADEFRIHRNISGHPNILPFLEILQDDLWFYLVLDYCPGGDLFKQIVHRRRYFGNDRLIKQVYCQLLDAVEYCHSRNVYHRDLKPENCLVKDDGETVLLMDFGLATEKRWCYEWGCGSRFYMAPEVYGSNKEPYRADVADVWALGVILVNLVTGRNPWRKAQAGDDVYDSFCRDPAALQQILPISDDLNDLLRRIFVEPKLRLTIKDIRAEVSRIDTF</sequence>
<keyword evidence="7" id="KW-1185">Reference proteome</keyword>
<dbReference type="PROSITE" id="PS50011">
    <property type="entry name" value="PROTEIN_KINASE_DOM"/>
    <property type="match status" value="1"/>
</dbReference>
<dbReference type="GO" id="GO:0004674">
    <property type="term" value="F:protein serine/threonine kinase activity"/>
    <property type="evidence" value="ECO:0007669"/>
    <property type="project" value="UniProtKB-KW"/>
</dbReference>
<dbReference type="SMART" id="SM00220">
    <property type="entry name" value="S_TKc"/>
    <property type="match status" value="1"/>
</dbReference>
<evidence type="ECO:0000313" key="7">
    <source>
        <dbReference type="Proteomes" id="UP000076842"/>
    </source>
</evidence>
<accession>A0A165KB01</accession>
<evidence type="ECO:0000313" key="6">
    <source>
        <dbReference type="EMBL" id="KZT62909.1"/>
    </source>
</evidence>
<reference evidence="6 7" key="1">
    <citation type="journal article" date="2016" name="Mol. Biol. Evol.">
        <title>Comparative Genomics of Early-Diverging Mushroom-Forming Fungi Provides Insights into the Origins of Lignocellulose Decay Capabilities.</title>
        <authorList>
            <person name="Nagy L.G."/>
            <person name="Riley R."/>
            <person name="Tritt A."/>
            <person name="Adam C."/>
            <person name="Daum C."/>
            <person name="Floudas D."/>
            <person name="Sun H."/>
            <person name="Yadav J.S."/>
            <person name="Pangilinan J."/>
            <person name="Larsson K.H."/>
            <person name="Matsuura K."/>
            <person name="Barry K."/>
            <person name="Labutti K."/>
            <person name="Kuo R."/>
            <person name="Ohm R.A."/>
            <person name="Bhattacharya S.S."/>
            <person name="Shirouzu T."/>
            <person name="Yoshinaga Y."/>
            <person name="Martin F.M."/>
            <person name="Grigoriev I.V."/>
            <person name="Hibbett D.S."/>
        </authorList>
    </citation>
    <scope>NUCLEOTIDE SEQUENCE [LARGE SCALE GENOMIC DNA]</scope>
    <source>
        <strain evidence="6 7">HHB12733</strain>
    </source>
</reference>
<dbReference type="InterPro" id="IPR045269">
    <property type="entry name" value="Atg1-like"/>
</dbReference>
<dbReference type="EMBL" id="KV423914">
    <property type="protein sequence ID" value="KZT62909.1"/>
    <property type="molecule type" value="Genomic_DNA"/>
</dbReference>